<gene>
    <name evidence="4" type="ORF">QC820_05780</name>
</gene>
<dbReference type="RefSeq" id="WP_309636119.1">
    <property type="nucleotide sequence ID" value="NZ_JARWAL010000004.1"/>
</dbReference>
<reference evidence="4 5" key="1">
    <citation type="submission" date="2023-04" db="EMBL/GenBank/DDBJ databases">
        <title>A long-awaited taxogenomic arrangement of the family Halomonadaceae.</title>
        <authorList>
            <person name="De La Haba R."/>
            <person name="Chuvochina M."/>
            <person name="Wittouck S."/>
            <person name="Arahal D.R."/>
            <person name="Sanchez-Porro C."/>
            <person name="Hugenholtz P."/>
            <person name="Ventosa A."/>
        </authorList>
    </citation>
    <scope>NUCLEOTIDE SEQUENCE [LARGE SCALE GENOMIC DNA]</scope>
    <source>
        <strain evidence="4 5">DSM 17332</strain>
    </source>
</reference>
<keyword evidence="2 3" id="KW-0732">Signal</keyword>
<organism evidence="4 5">
    <name type="scientific">Halomonas mongoliensis</name>
    <dbReference type="NCBI Taxonomy" id="321265"/>
    <lineage>
        <taxon>Bacteria</taxon>
        <taxon>Pseudomonadati</taxon>
        <taxon>Pseudomonadota</taxon>
        <taxon>Gammaproteobacteria</taxon>
        <taxon>Oceanospirillales</taxon>
        <taxon>Halomonadaceae</taxon>
        <taxon>Halomonas</taxon>
    </lineage>
</organism>
<comment type="similarity">
    <text evidence="1">Belongs to the bacterial solute-binding protein 1 family.</text>
</comment>
<dbReference type="PIRSF" id="PIRSF002825">
    <property type="entry name" value="CfbpA"/>
    <property type="match status" value="1"/>
</dbReference>
<accession>A0ABU1GJX7</accession>
<protein>
    <submittedName>
        <fullName evidence="4">Extracellular solute-binding protein</fullName>
    </submittedName>
</protein>
<evidence type="ECO:0000313" key="5">
    <source>
        <dbReference type="Proteomes" id="UP001252270"/>
    </source>
</evidence>
<dbReference type="PANTHER" id="PTHR30006">
    <property type="entry name" value="THIAMINE-BINDING PERIPLASMIC PROTEIN-RELATED"/>
    <property type="match status" value="1"/>
</dbReference>
<evidence type="ECO:0000256" key="2">
    <source>
        <dbReference type="ARBA" id="ARBA00022729"/>
    </source>
</evidence>
<dbReference type="EMBL" id="JARWAL010000004">
    <property type="protein sequence ID" value="MDR5892320.1"/>
    <property type="molecule type" value="Genomic_DNA"/>
</dbReference>
<dbReference type="Gene3D" id="3.40.190.10">
    <property type="entry name" value="Periplasmic binding protein-like II"/>
    <property type="match status" value="2"/>
</dbReference>
<dbReference type="PANTHER" id="PTHR30006:SF15">
    <property type="entry name" value="IRON-UTILIZATION PERIPLASMIC PROTEIN"/>
    <property type="match status" value="1"/>
</dbReference>
<dbReference type="SUPFAM" id="SSF53850">
    <property type="entry name" value="Periplasmic binding protein-like II"/>
    <property type="match status" value="1"/>
</dbReference>
<keyword evidence="5" id="KW-1185">Reference proteome</keyword>
<dbReference type="Pfam" id="PF13343">
    <property type="entry name" value="SBP_bac_6"/>
    <property type="match status" value="1"/>
</dbReference>
<dbReference type="Proteomes" id="UP001252270">
    <property type="component" value="Unassembled WGS sequence"/>
</dbReference>
<proteinExistence type="inferred from homology"/>
<comment type="caution">
    <text evidence="4">The sequence shown here is derived from an EMBL/GenBank/DDBJ whole genome shotgun (WGS) entry which is preliminary data.</text>
</comment>
<feature type="signal peptide" evidence="3">
    <location>
        <begin position="1"/>
        <end position="25"/>
    </location>
</feature>
<dbReference type="InterPro" id="IPR026045">
    <property type="entry name" value="Ferric-bd"/>
</dbReference>
<sequence>MSSATSRALRLLPLAALVASPLALAAEPLKIFSPRLADPEAPIYTTFSAETGIPVELVETSMEAFTDGMRAAAEEGATPPADVLMVVDSANIHRQREAGWFQPLESETLEARVPAALRDLEAGWSGYATRARVIVVNEAKLDWVPESYEALTDPRLAGRLCLGGGASAYNTSLVSAMVAHHGAEQAEAWVEGLVANLARPAGGRDGELFAALAEAGDCAVTVANHYYLLRMLGGEEAEQRELAESLTLVWPNQAGEGLEGRGAYRNVAAFAVARGTPNADAARLFLEHTASGAVQQDVAEGIFYPVVAEIGPIEAVAAFGEATMDALAINAMGEQAETAREIMLRAGWE</sequence>
<evidence type="ECO:0000256" key="3">
    <source>
        <dbReference type="SAM" id="SignalP"/>
    </source>
</evidence>
<evidence type="ECO:0000256" key="1">
    <source>
        <dbReference type="ARBA" id="ARBA00008520"/>
    </source>
</evidence>
<evidence type="ECO:0000313" key="4">
    <source>
        <dbReference type="EMBL" id="MDR5892320.1"/>
    </source>
</evidence>
<feature type="chain" id="PRO_5047100474" evidence="3">
    <location>
        <begin position="26"/>
        <end position="349"/>
    </location>
</feature>
<name>A0ABU1GJX7_9GAMM</name>